<dbReference type="Proteomes" id="UP000182932">
    <property type="component" value="Unassembled WGS sequence"/>
</dbReference>
<sequence>MAGLSQGNPQRAMTFVSANKTAVSVPPAAGQGRLMRVAREHGVGPVRQYAQMLALRVRGTGIDTGEYYDFGLYDNAHTGRGRARFLGEQASRELNLSLSPDGVWHHDAIVSDKVALVQYLAERGMPTAETQATVGKSHAFGGIPRLRNTGQLLGFLSAGARYPLLAKPTFGRLSTGAARIDRIDDEGRFLRFANGRCADLASFAEEVMRDHGRTGLVFQSALRQHGALTALTGPALVTLRLVTLAEAPQAPAVLYALACLPDAGAGMLCPVDLSDGTLGEIRRGSGPDTEWRSSHPVTGRRLTGQELPDWRAACELASAAHALLPECGIMGWDIGLTVDGPALVSGTGTPRHALYQLAHCEGVMNPRFAPRFRAVAARQAQAVQVALGRGAAPGTRR</sequence>
<dbReference type="EMBL" id="FNYY01000005">
    <property type="protein sequence ID" value="SEJ39156.1"/>
    <property type="molecule type" value="Genomic_DNA"/>
</dbReference>
<accession>A0A975W9N1</accession>
<name>A0A975W9N1_9RHOB</name>
<keyword evidence="3" id="KW-1185">Reference proteome</keyword>
<evidence type="ECO:0000313" key="3">
    <source>
        <dbReference type="Proteomes" id="UP000182932"/>
    </source>
</evidence>
<reference evidence="2 3" key="1">
    <citation type="submission" date="2016-10" db="EMBL/GenBank/DDBJ databases">
        <authorList>
            <person name="Varghese N."/>
            <person name="Submissions S."/>
        </authorList>
    </citation>
    <scope>NUCLEOTIDE SEQUENCE [LARGE SCALE GENOMIC DNA]</scope>
    <source>
        <strain evidence="2 3">FF3</strain>
    </source>
</reference>
<evidence type="ECO:0000259" key="1">
    <source>
        <dbReference type="Pfam" id="PF14397"/>
    </source>
</evidence>
<protein>
    <submittedName>
        <fullName evidence="2">Sugar-transfer associated ATP-grasp</fullName>
    </submittedName>
</protein>
<organism evidence="2 3">
    <name type="scientific">Marinovum algicola</name>
    <dbReference type="NCBI Taxonomy" id="42444"/>
    <lineage>
        <taxon>Bacteria</taxon>
        <taxon>Pseudomonadati</taxon>
        <taxon>Pseudomonadota</taxon>
        <taxon>Alphaproteobacteria</taxon>
        <taxon>Rhodobacterales</taxon>
        <taxon>Roseobacteraceae</taxon>
        <taxon>Marinovum</taxon>
    </lineage>
</organism>
<dbReference type="AlphaFoldDB" id="A0A975W9N1"/>
<dbReference type="Pfam" id="PF14397">
    <property type="entry name" value="ATPgrasp_ST"/>
    <property type="match status" value="1"/>
</dbReference>
<proteinExistence type="predicted"/>
<comment type="caution">
    <text evidence="2">The sequence shown here is derived from an EMBL/GenBank/DDBJ whole genome shotgun (WGS) entry which is preliminary data.</text>
</comment>
<dbReference type="InterPro" id="IPR039523">
    <property type="entry name" value="RimK-rel_E_lig_ATP-grasp"/>
</dbReference>
<gene>
    <name evidence="2" type="ORF">SAMN04487940_105199</name>
</gene>
<evidence type="ECO:0000313" key="2">
    <source>
        <dbReference type="EMBL" id="SEJ39156.1"/>
    </source>
</evidence>
<feature type="domain" description="Alpha-L-glutamate ligase-related protein ATP-grasp" evidence="1">
    <location>
        <begin position="110"/>
        <end position="365"/>
    </location>
</feature>